<gene>
    <name evidence="3" type="primary">LOC140708325</name>
</gene>
<feature type="compositionally biased region" description="Basic and acidic residues" evidence="1">
    <location>
        <begin position="150"/>
        <end position="160"/>
    </location>
</feature>
<evidence type="ECO:0000313" key="3">
    <source>
        <dbReference type="RefSeq" id="XP_072859842.1"/>
    </source>
</evidence>
<name>A0ABM5GQ97_9SAUR</name>
<dbReference type="Proteomes" id="UP001652642">
    <property type="component" value="Chromosome 6"/>
</dbReference>
<evidence type="ECO:0000256" key="1">
    <source>
        <dbReference type="SAM" id="MobiDB-lite"/>
    </source>
</evidence>
<feature type="region of interest" description="Disordered" evidence="1">
    <location>
        <begin position="76"/>
        <end position="100"/>
    </location>
</feature>
<dbReference type="GeneID" id="140708325"/>
<evidence type="ECO:0000313" key="2">
    <source>
        <dbReference type="Proteomes" id="UP001652642"/>
    </source>
</evidence>
<keyword evidence="2" id="KW-1185">Reference proteome</keyword>
<dbReference type="RefSeq" id="XP_072859842.1">
    <property type="nucleotide sequence ID" value="XM_073003741.1"/>
</dbReference>
<protein>
    <submittedName>
        <fullName evidence="3">Uncharacterized protein</fullName>
    </submittedName>
</protein>
<feature type="region of interest" description="Disordered" evidence="1">
    <location>
        <begin position="140"/>
        <end position="194"/>
    </location>
</feature>
<feature type="compositionally biased region" description="Basic and acidic residues" evidence="1">
    <location>
        <begin position="172"/>
        <end position="181"/>
    </location>
</feature>
<sequence>MEEQKKSVEERKMAEAALEELIRTQKLSQEERQRVEKKAVEERERIQREQEQIRANALEQQERAHLAMEELAKAQKAALGEHEKAQKKALEEQKRAQRAMEELEKVRKQALEEMEKAQTKHPAPSQESVLKKFNEACKMVHSIGTNEPEGTPKKEPDAVHKQTGAEPGNTHNDLEQKEYPQPHKSTGHRGSERPFLTSVLDFFQTEYIPEF</sequence>
<organism evidence="2 3">
    <name type="scientific">Pogona vitticeps</name>
    <name type="common">central bearded dragon</name>
    <dbReference type="NCBI Taxonomy" id="103695"/>
    <lineage>
        <taxon>Eukaryota</taxon>
        <taxon>Metazoa</taxon>
        <taxon>Chordata</taxon>
        <taxon>Craniata</taxon>
        <taxon>Vertebrata</taxon>
        <taxon>Euteleostomi</taxon>
        <taxon>Lepidosauria</taxon>
        <taxon>Squamata</taxon>
        <taxon>Bifurcata</taxon>
        <taxon>Unidentata</taxon>
        <taxon>Episquamata</taxon>
        <taxon>Toxicofera</taxon>
        <taxon>Iguania</taxon>
        <taxon>Acrodonta</taxon>
        <taxon>Agamidae</taxon>
        <taxon>Amphibolurinae</taxon>
        <taxon>Pogona</taxon>
    </lineage>
</organism>
<accession>A0ABM5GQ97</accession>
<proteinExistence type="predicted"/>
<reference evidence="3" key="1">
    <citation type="submission" date="2025-08" db="UniProtKB">
        <authorList>
            <consortium name="RefSeq"/>
        </authorList>
    </citation>
    <scope>IDENTIFICATION</scope>
</reference>